<accession>A0A1J1IMN0</accession>
<gene>
    <name evidence="1" type="ORF">CLUMA_CG014063</name>
</gene>
<keyword evidence="2" id="KW-1185">Reference proteome</keyword>
<dbReference type="AlphaFoldDB" id="A0A1J1IMN0"/>
<proteinExistence type="predicted"/>
<sequence length="75" mass="8920">MCDFIKEKKVIFDDRTNGYLNFSRHGQGCHVSHIIKNYQSKRHLFLVQIFGFRKLSNQCQNLSLSKQIVRIYNKS</sequence>
<evidence type="ECO:0000313" key="1">
    <source>
        <dbReference type="EMBL" id="CRL00812.1"/>
    </source>
</evidence>
<evidence type="ECO:0000313" key="2">
    <source>
        <dbReference type="Proteomes" id="UP000183832"/>
    </source>
</evidence>
<organism evidence="1 2">
    <name type="scientific">Clunio marinus</name>
    <dbReference type="NCBI Taxonomy" id="568069"/>
    <lineage>
        <taxon>Eukaryota</taxon>
        <taxon>Metazoa</taxon>
        <taxon>Ecdysozoa</taxon>
        <taxon>Arthropoda</taxon>
        <taxon>Hexapoda</taxon>
        <taxon>Insecta</taxon>
        <taxon>Pterygota</taxon>
        <taxon>Neoptera</taxon>
        <taxon>Endopterygota</taxon>
        <taxon>Diptera</taxon>
        <taxon>Nematocera</taxon>
        <taxon>Chironomoidea</taxon>
        <taxon>Chironomidae</taxon>
        <taxon>Clunio</taxon>
    </lineage>
</organism>
<dbReference type="EMBL" id="CVRI01000054">
    <property type="protein sequence ID" value="CRL00812.1"/>
    <property type="molecule type" value="Genomic_DNA"/>
</dbReference>
<dbReference type="Proteomes" id="UP000183832">
    <property type="component" value="Unassembled WGS sequence"/>
</dbReference>
<reference evidence="1 2" key="1">
    <citation type="submission" date="2015-04" db="EMBL/GenBank/DDBJ databases">
        <authorList>
            <person name="Syromyatnikov M.Y."/>
            <person name="Popov V.N."/>
        </authorList>
    </citation>
    <scope>NUCLEOTIDE SEQUENCE [LARGE SCALE GENOMIC DNA]</scope>
</reference>
<protein>
    <submittedName>
        <fullName evidence="1">CLUMA_CG014063, isoform A</fullName>
    </submittedName>
</protein>
<name>A0A1J1IMN0_9DIPT</name>